<reference evidence="10" key="1">
    <citation type="submission" date="2016-06" db="EMBL/GenBank/DDBJ databases">
        <title>De novo assembly and RNA-Seq shows season-dependent expression and editing in black bear kidneys.</title>
        <authorList>
            <person name="Korstanje R."/>
            <person name="Srivastava A."/>
            <person name="Sarsani V.K."/>
            <person name="Sheehan S.M."/>
            <person name="Seger R.L."/>
            <person name="Barter M.E."/>
            <person name="Lindqvist C."/>
            <person name="Brody L.C."/>
            <person name="Mullikin J.C."/>
        </authorList>
    </citation>
    <scope>NUCLEOTIDE SEQUENCE [LARGE SCALE GENOMIC DNA]</scope>
</reference>
<sequence length="182" mass="20398">MGRKKIQITRIMDERNRQVTFTKRKFGLMKKAYELSVLCDCEIALIIFNSTNKLFQYASTDMDKVLLKYTEYNEPHESRTNSDIVEAVPPPNFEMPVSIPVSSHNSLVYSNPVSSLGNPNLLPLAHPSLQRNSMSPGVTHRPPSAGNTGMSSYGCNVNKSLEGIILKHNSISYLINSCLFIF</sequence>
<keyword evidence="7" id="KW-0539">Nucleus</keyword>
<dbReference type="GO" id="GO:0045944">
    <property type="term" value="P:positive regulation of transcription by RNA polymerase II"/>
    <property type="evidence" value="ECO:0007669"/>
    <property type="project" value="InterPro"/>
</dbReference>
<evidence type="ECO:0000256" key="2">
    <source>
        <dbReference type="ARBA" id="ARBA00022782"/>
    </source>
</evidence>
<dbReference type="InterPro" id="IPR036879">
    <property type="entry name" value="TF_MADSbox_sf"/>
</dbReference>
<keyword evidence="5" id="KW-0010">Activator</keyword>
<reference evidence="9" key="3">
    <citation type="submission" date="2025-09" db="UniProtKB">
        <authorList>
            <consortium name="Ensembl"/>
        </authorList>
    </citation>
    <scope>IDENTIFICATION</scope>
</reference>
<reference evidence="9" key="2">
    <citation type="submission" date="2025-08" db="UniProtKB">
        <authorList>
            <consortium name="Ensembl"/>
        </authorList>
    </citation>
    <scope>IDENTIFICATION</scope>
</reference>
<comment type="subcellular location">
    <subcellularLocation>
        <location evidence="1">Nucleus</location>
    </subcellularLocation>
</comment>
<evidence type="ECO:0000313" key="10">
    <source>
        <dbReference type="Proteomes" id="UP000291022"/>
    </source>
</evidence>
<dbReference type="PROSITE" id="PS00350">
    <property type="entry name" value="MADS_BOX_1"/>
    <property type="match status" value="1"/>
</dbReference>
<dbReference type="GO" id="GO:0046983">
    <property type="term" value="F:protein dimerization activity"/>
    <property type="evidence" value="ECO:0007669"/>
    <property type="project" value="InterPro"/>
</dbReference>
<dbReference type="Gene3D" id="3.40.1810.10">
    <property type="entry name" value="Transcription factor, MADS-box"/>
    <property type="match status" value="1"/>
</dbReference>
<name>A0A452SBG2_URSAM</name>
<evidence type="ECO:0000256" key="6">
    <source>
        <dbReference type="ARBA" id="ARBA00023163"/>
    </source>
</evidence>
<evidence type="ECO:0000256" key="3">
    <source>
        <dbReference type="ARBA" id="ARBA00023015"/>
    </source>
</evidence>
<dbReference type="PRINTS" id="PR00404">
    <property type="entry name" value="MADSDOMAIN"/>
</dbReference>
<dbReference type="InterPro" id="IPR002100">
    <property type="entry name" value="TF_MADSbox"/>
</dbReference>
<accession>A0A452SBG2</accession>
<organism evidence="9 10">
    <name type="scientific">Ursus americanus</name>
    <name type="common">American black bear</name>
    <name type="synonym">Euarctos americanus</name>
    <dbReference type="NCBI Taxonomy" id="9643"/>
    <lineage>
        <taxon>Eukaryota</taxon>
        <taxon>Metazoa</taxon>
        <taxon>Chordata</taxon>
        <taxon>Craniata</taxon>
        <taxon>Vertebrata</taxon>
        <taxon>Euteleostomi</taxon>
        <taxon>Mammalia</taxon>
        <taxon>Eutheria</taxon>
        <taxon>Laurasiatheria</taxon>
        <taxon>Carnivora</taxon>
        <taxon>Caniformia</taxon>
        <taxon>Ursidae</taxon>
        <taxon>Ursus</taxon>
    </lineage>
</organism>
<dbReference type="GO" id="GO:0000981">
    <property type="term" value="F:DNA-binding transcription factor activity, RNA polymerase II-specific"/>
    <property type="evidence" value="ECO:0007669"/>
    <property type="project" value="TreeGrafter"/>
</dbReference>
<evidence type="ECO:0000256" key="5">
    <source>
        <dbReference type="ARBA" id="ARBA00023159"/>
    </source>
</evidence>
<protein>
    <submittedName>
        <fullName evidence="9">Myocyte enhancer factor 2C</fullName>
    </submittedName>
</protein>
<evidence type="ECO:0000256" key="1">
    <source>
        <dbReference type="ARBA" id="ARBA00004123"/>
    </source>
</evidence>
<keyword evidence="6" id="KW-0804">Transcription</keyword>
<proteinExistence type="predicted"/>
<dbReference type="InterPro" id="IPR033896">
    <property type="entry name" value="MEF2-like_N"/>
</dbReference>
<dbReference type="PROSITE" id="PS50066">
    <property type="entry name" value="MADS_BOX_2"/>
    <property type="match status" value="1"/>
</dbReference>
<feature type="domain" description="MADS-box" evidence="8">
    <location>
        <begin position="1"/>
        <end position="61"/>
    </location>
</feature>
<dbReference type="PANTHER" id="PTHR11945">
    <property type="entry name" value="MADS BOX PROTEIN"/>
    <property type="match status" value="1"/>
</dbReference>
<evidence type="ECO:0000313" key="9">
    <source>
        <dbReference type="Ensembl" id="ENSUAMP00000029687.1"/>
    </source>
</evidence>
<gene>
    <name evidence="9" type="primary">MEF2C</name>
</gene>
<dbReference type="GO" id="GO:0000978">
    <property type="term" value="F:RNA polymerase II cis-regulatory region sequence-specific DNA binding"/>
    <property type="evidence" value="ECO:0007669"/>
    <property type="project" value="TreeGrafter"/>
</dbReference>
<dbReference type="GO" id="GO:0030154">
    <property type="term" value="P:cell differentiation"/>
    <property type="evidence" value="ECO:0007669"/>
    <property type="project" value="UniProtKB-KW"/>
</dbReference>
<dbReference type="SUPFAM" id="SSF55455">
    <property type="entry name" value="SRF-like"/>
    <property type="match status" value="1"/>
</dbReference>
<dbReference type="AlphaFoldDB" id="A0A452SBG2"/>
<dbReference type="CDD" id="cd00265">
    <property type="entry name" value="MADS_MEF2_like"/>
    <property type="match status" value="1"/>
</dbReference>
<dbReference type="Proteomes" id="UP000291022">
    <property type="component" value="Unassembled WGS sequence"/>
</dbReference>
<dbReference type="GO" id="GO:0007507">
    <property type="term" value="P:heart development"/>
    <property type="evidence" value="ECO:0007669"/>
    <property type="project" value="TreeGrafter"/>
</dbReference>
<keyword evidence="3" id="KW-0805">Transcription regulation</keyword>
<keyword evidence="4" id="KW-0238">DNA-binding</keyword>
<dbReference type="GeneTree" id="ENSGT00940000157492"/>
<keyword evidence="10" id="KW-1185">Reference proteome</keyword>
<evidence type="ECO:0000256" key="4">
    <source>
        <dbReference type="ARBA" id="ARBA00023125"/>
    </source>
</evidence>
<dbReference type="PANTHER" id="PTHR11945:SF145">
    <property type="entry name" value="MYOCYTE ENHANCER FACTOR 2B-RELATED"/>
    <property type="match status" value="1"/>
</dbReference>
<dbReference type="GO" id="GO:0005634">
    <property type="term" value="C:nucleus"/>
    <property type="evidence" value="ECO:0007669"/>
    <property type="project" value="UniProtKB-SubCell"/>
</dbReference>
<dbReference type="FunFam" id="3.40.1810.10:FF:000001">
    <property type="entry name" value="Myocyte-specific enhancer factor 2A homolog"/>
    <property type="match status" value="1"/>
</dbReference>
<dbReference type="Pfam" id="PF00319">
    <property type="entry name" value="SRF-TF"/>
    <property type="match status" value="1"/>
</dbReference>
<evidence type="ECO:0000256" key="7">
    <source>
        <dbReference type="ARBA" id="ARBA00023242"/>
    </source>
</evidence>
<dbReference type="SMART" id="SM00432">
    <property type="entry name" value="MADS"/>
    <property type="match status" value="1"/>
</dbReference>
<keyword evidence="2" id="KW-0221">Differentiation</keyword>
<evidence type="ECO:0000259" key="8">
    <source>
        <dbReference type="PROSITE" id="PS50066"/>
    </source>
</evidence>
<dbReference type="GO" id="GO:0042826">
    <property type="term" value="F:histone deacetylase binding"/>
    <property type="evidence" value="ECO:0007669"/>
    <property type="project" value="TreeGrafter"/>
</dbReference>
<dbReference type="Ensembl" id="ENSUAMT00000033120.1">
    <property type="protein sequence ID" value="ENSUAMP00000029687.1"/>
    <property type="gene ID" value="ENSUAMG00000022640.1"/>
</dbReference>